<feature type="domain" description="CBS" evidence="3">
    <location>
        <begin position="7"/>
        <end position="65"/>
    </location>
</feature>
<proteinExistence type="predicted"/>
<dbReference type="SUPFAM" id="SSF54631">
    <property type="entry name" value="CBS-domain pair"/>
    <property type="match status" value="1"/>
</dbReference>
<sequence>MAVKEIMRSHIIKLKKEDSLCKALNVMDNHNINGAPVVDEDGKLVGMIVKADIYRFLMEEGHYDTCPVDWVMSKDVVTAYSDENIFTVAKRLREKNIIAIPIIDDKNIVEGIVSIEDIMDYLIKKS</sequence>
<evidence type="ECO:0000313" key="5">
    <source>
        <dbReference type="Proteomes" id="UP001564657"/>
    </source>
</evidence>
<dbReference type="PANTHER" id="PTHR43080">
    <property type="entry name" value="CBS DOMAIN-CONTAINING PROTEIN CBSX3, MITOCHONDRIAL"/>
    <property type="match status" value="1"/>
</dbReference>
<evidence type="ECO:0000256" key="2">
    <source>
        <dbReference type="PROSITE-ProRule" id="PRU00703"/>
    </source>
</evidence>
<dbReference type="InterPro" id="IPR000644">
    <property type="entry name" value="CBS_dom"/>
</dbReference>
<dbReference type="Gene3D" id="3.10.580.10">
    <property type="entry name" value="CBS-domain"/>
    <property type="match status" value="1"/>
</dbReference>
<accession>A0ABV4BMF1</accession>
<organism evidence="4 5">
    <name type="scientific">Clostridium moutaii</name>
    <dbReference type="NCBI Taxonomy" id="3240932"/>
    <lineage>
        <taxon>Bacteria</taxon>
        <taxon>Bacillati</taxon>
        <taxon>Bacillota</taxon>
        <taxon>Clostridia</taxon>
        <taxon>Eubacteriales</taxon>
        <taxon>Clostridiaceae</taxon>
        <taxon>Clostridium</taxon>
    </lineage>
</organism>
<keyword evidence="1 2" id="KW-0129">CBS domain</keyword>
<evidence type="ECO:0000256" key="1">
    <source>
        <dbReference type="ARBA" id="ARBA00023122"/>
    </source>
</evidence>
<dbReference type="Proteomes" id="UP001564657">
    <property type="component" value="Unassembled WGS sequence"/>
</dbReference>
<evidence type="ECO:0000259" key="3">
    <source>
        <dbReference type="PROSITE" id="PS51371"/>
    </source>
</evidence>
<comment type="caution">
    <text evidence="4">The sequence shown here is derived from an EMBL/GenBank/DDBJ whole genome shotgun (WGS) entry which is preliminary data.</text>
</comment>
<dbReference type="RefSeq" id="WP_369703847.1">
    <property type="nucleotide sequence ID" value="NZ_JBGEWD010000005.1"/>
</dbReference>
<dbReference type="EMBL" id="JBGEWD010000005">
    <property type="protein sequence ID" value="MEY7999957.1"/>
    <property type="molecule type" value="Genomic_DNA"/>
</dbReference>
<dbReference type="CDD" id="cd02205">
    <property type="entry name" value="CBS_pair_SF"/>
    <property type="match status" value="1"/>
</dbReference>
<evidence type="ECO:0000313" key="4">
    <source>
        <dbReference type="EMBL" id="MEY7999957.1"/>
    </source>
</evidence>
<dbReference type="Pfam" id="PF00571">
    <property type="entry name" value="CBS"/>
    <property type="match status" value="2"/>
</dbReference>
<keyword evidence="5" id="KW-1185">Reference proteome</keyword>
<dbReference type="InterPro" id="IPR046342">
    <property type="entry name" value="CBS_dom_sf"/>
</dbReference>
<dbReference type="PROSITE" id="PS51371">
    <property type="entry name" value="CBS"/>
    <property type="match status" value="2"/>
</dbReference>
<dbReference type="InterPro" id="IPR051257">
    <property type="entry name" value="Diverse_CBS-Domain"/>
</dbReference>
<protein>
    <submittedName>
        <fullName evidence="4">CBS domain-containing protein</fullName>
    </submittedName>
</protein>
<name>A0ABV4BMF1_9CLOT</name>
<reference evidence="4 5" key="1">
    <citation type="submission" date="2024-08" db="EMBL/GenBank/DDBJ databases">
        <title>Clostridium lapicellarii sp. nov., and Clostridium renhuaiense sp. nov., two species isolated from the mud in a fermentation cellar used for producing sauce-flavour Chinese liquors.</title>
        <authorList>
            <person name="Yang F."/>
            <person name="Wang H."/>
            <person name="Chen L.Q."/>
            <person name="Zhou N."/>
            <person name="Lu J.J."/>
            <person name="Pu X.X."/>
            <person name="Wan B."/>
            <person name="Wang L."/>
            <person name="Liu S.J."/>
        </authorList>
    </citation>
    <scope>NUCLEOTIDE SEQUENCE [LARGE SCALE GENOMIC DNA]</scope>
    <source>
        <strain evidence="4 5">MT-5</strain>
    </source>
</reference>
<feature type="domain" description="CBS" evidence="3">
    <location>
        <begin position="72"/>
        <end position="126"/>
    </location>
</feature>
<gene>
    <name evidence="4" type="ORF">AB8U03_07060</name>
</gene>
<dbReference type="PANTHER" id="PTHR43080:SF2">
    <property type="entry name" value="CBS DOMAIN-CONTAINING PROTEIN"/>
    <property type="match status" value="1"/>
</dbReference>
<dbReference type="SMART" id="SM00116">
    <property type="entry name" value="CBS"/>
    <property type="match status" value="2"/>
</dbReference>